<keyword evidence="5 7" id="KW-1133">Transmembrane helix</keyword>
<dbReference type="GO" id="GO:0034109">
    <property type="term" value="P:homotypic cell-cell adhesion"/>
    <property type="evidence" value="ECO:0007669"/>
    <property type="project" value="TreeGrafter"/>
</dbReference>
<keyword evidence="6 7" id="KW-0472">Membrane</keyword>
<reference evidence="8" key="1">
    <citation type="submission" date="2025-08" db="UniProtKB">
        <authorList>
            <consortium name="RefSeq"/>
        </authorList>
    </citation>
    <scope>IDENTIFICATION</scope>
    <source>
        <tissue evidence="8">Muscle</tissue>
    </source>
</reference>
<dbReference type="Proteomes" id="UP001155660">
    <property type="component" value="Chromosome A1"/>
</dbReference>
<dbReference type="KEGG" id="ccar:122145243"/>
<dbReference type="Pfam" id="PF12301">
    <property type="entry name" value="CD99L2"/>
    <property type="match status" value="1"/>
</dbReference>
<name>A0A9Q9Y4B6_CYPCA</name>
<sequence>MYPTGGALTAIISSVGVAVLSAVSSYFAYQKKKLCFKIQGESGKNRGTRSDPQVLSNLLRSSKLHWICTLKDYMHTERVQPCRA</sequence>
<organism evidence="8">
    <name type="scientific">Cyprinus carpio</name>
    <name type="common">Common carp</name>
    <dbReference type="NCBI Taxonomy" id="7962"/>
    <lineage>
        <taxon>Eukaryota</taxon>
        <taxon>Metazoa</taxon>
        <taxon>Chordata</taxon>
        <taxon>Craniata</taxon>
        <taxon>Vertebrata</taxon>
        <taxon>Euteleostomi</taxon>
        <taxon>Actinopterygii</taxon>
        <taxon>Neopterygii</taxon>
        <taxon>Teleostei</taxon>
        <taxon>Ostariophysi</taxon>
        <taxon>Cypriniformes</taxon>
        <taxon>Cyprinidae</taxon>
        <taxon>Cyprininae</taxon>
        <taxon>Cyprinus</taxon>
    </lineage>
</organism>
<evidence type="ECO:0000313" key="8">
    <source>
        <dbReference type="RefSeq" id="XP_042613409.1"/>
    </source>
</evidence>
<dbReference type="PANTHER" id="PTHR15076">
    <property type="entry name" value="CD99/MIC2 PROTEIN RELATED"/>
    <property type="match status" value="1"/>
</dbReference>
<gene>
    <name evidence="8" type="primary">LOC122145243</name>
</gene>
<evidence type="ECO:0000256" key="5">
    <source>
        <dbReference type="ARBA" id="ARBA00022989"/>
    </source>
</evidence>
<evidence type="ECO:0000256" key="6">
    <source>
        <dbReference type="ARBA" id="ARBA00023136"/>
    </source>
</evidence>
<dbReference type="GO" id="GO:0005886">
    <property type="term" value="C:plasma membrane"/>
    <property type="evidence" value="ECO:0007669"/>
    <property type="project" value="TreeGrafter"/>
</dbReference>
<keyword evidence="3 7" id="KW-0812">Transmembrane</keyword>
<evidence type="ECO:0000256" key="7">
    <source>
        <dbReference type="SAM" id="Phobius"/>
    </source>
</evidence>
<comment type="subcellular location">
    <subcellularLocation>
        <location evidence="1">Membrane</location>
        <topology evidence="1">Single-pass type I membrane protein</topology>
    </subcellularLocation>
</comment>
<evidence type="ECO:0000256" key="2">
    <source>
        <dbReference type="ARBA" id="ARBA00008763"/>
    </source>
</evidence>
<evidence type="ECO:0000256" key="4">
    <source>
        <dbReference type="ARBA" id="ARBA00022729"/>
    </source>
</evidence>
<dbReference type="PANTHER" id="PTHR15076:SF15">
    <property type="entry name" value="CD99 ANTIGEN"/>
    <property type="match status" value="1"/>
</dbReference>
<proteinExistence type="inferred from homology"/>
<accession>A0A9Q9Y4B6</accession>
<dbReference type="GO" id="GO:2000391">
    <property type="term" value="P:positive regulation of neutrophil extravasation"/>
    <property type="evidence" value="ECO:0007669"/>
    <property type="project" value="TreeGrafter"/>
</dbReference>
<dbReference type="InterPro" id="IPR022078">
    <property type="entry name" value="CD99L2"/>
</dbReference>
<dbReference type="OrthoDB" id="8963727at2759"/>
<protein>
    <submittedName>
        <fullName evidence="8">CD99 antigen-like</fullName>
    </submittedName>
</protein>
<dbReference type="AlphaFoldDB" id="A0A9Q9Y4B6"/>
<feature type="transmembrane region" description="Helical" evidence="7">
    <location>
        <begin position="6"/>
        <end position="29"/>
    </location>
</feature>
<dbReference type="GO" id="GO:0072683">
    <property type="term" value="P:T cell extravasation"/>
    <property type="evidence" value="ECO:0007669"/>
    <property type="project" value="TreeGrafter"/>
</dbReference>
<dbReference type="RefSeq" id="XP_042613409.1">
    <property type="nucleotide sequence ID" value="XM_042757475.1"/>
</dbReference>
<keyword evidence="4" id="KW-0732">Signal</keyword>
<evidence type="ECO:0000256" key="1">
    <source>
        <dbReference type="ARBA" id="ARBA00004479"/>
    </source>
</evidence>
<comment type="similarity">
    <text evidence="2">Belongs to the CD99 family.</text>
</comment>
<dbReference type="GeneID" id="122145243"/>
<evidence type="ECO:0000256" key="3">
    <source>
        <dbReference type="ARBA" id="ARBA00022692"/>
    </source>
</evidence>